<dbReference type="Pfam" id="PF00646">
    <property type="entry name" value="F-box"/>
    <property type="match status" value="1"/>
</dbReference>
<comment type="caution">
    <text evidence="2">The sequence shown here is derived from an EMBL/GenBank/DDBJ whole genome shotgun (WGS) entry which is preliminary data.</text>
</comment>
<keyword evidence="3" id="KW-1185">Reference proteome</keyword>
<evidence type="ECO:0000313" key="3">
    <source>
        <dbReference type="Proteomes" id="UP000033140"/>
    </source>
</evidence>
<dbReference type="PROSITE" id="PS50181">
    <property type="entry name" value="FBOX"/>
    <property type="match status" value="1"/>
</dbReference>
<protein>
    <recommendedName>
        <fullName evidence="1">F-box domain-containing protein</fullName>
    </recommendedName>
</protein>
<proteinExistence type="predicted"/>
<reference evidence="2 3" key="1">
    <citation type="journal article" date="2011" name="J. Gen. Appl. Microbiol.">
        <title>Draft genome sequencing of the enigmatic yeast Saitoella complicata.</title>
        <authorList>
            <person name="Nishida H."/>
            <person name="Hamamoto M."/>
            <person name="Sugiyama J."/>
        </authorList>
    </citation>
    <scope>NUCLEOTIDE SEQUENCE [LARGE SCALE GENOMIC DNA]</scope>
    <source>
        <strain evidence="2 3">NRRL Y-17804</strain>
    </source>
</reference>
<gene>
    <name evidence="2" type="ORF">G7K_2777-t1</name>
</gene>
<dbReference type="InterPro" id="IPR015943">
    <property type="entry name" value="WD40/YVTN_repeat-like_dom_sf"/>
</dbReference>
<dbReference type="SUPFAM" id="SSF81383">
    <property type="entry name" value="F-box domain"/>
    <property type="match status" value="1"/>
</dbReference>
<feature type="domain" description="F-box" evidence="1">
    <location>
        <begin position="49"/>
        <end position="97"/>
    </location>
</feature>
<sequence length="514" mass="59358">MNLESLKDRFAVASADERRQLLSMLVDASRPSDLWHLQSALSRKKGSYFDIVSALPAELLTGLLDLLEINDFGRMQMVCKKWRELLTSPLHAQWALKRYYPHEYTADIARAASINDGRYAQEFQRIAARGWAMQTGHAKQFGILYPEGVDPAKPEETSYPIFTIYKEGWLVMYSHYNSDPARLITIRNLQHGLEAANTERKTFFYAPNREQMALMCVGGGHMAGVSFRRTAYVWNLVDGTLVNTFKLASAAVHAMDCNEKYLAAAFEHEIVMWDLAENRLASFMPLESLEARVVKVIGMAIDGTDPRLIYTAVQEIHDDNSEHYRLDCFDGLTGTLAKRGYLPDMEITFAQLNRGRNKLFFTQFDQDNYWNVNLETMEFDMRPCEHVTEYADEEYGRLFFPDRRLLFRYVQPERETEAEGLYVESYDDKTGQVRMYNRVAHDEGKDQGRHHDINTSHLLQGDEGWIVYCQLNRALVWGFEEPGNVYSYSINFPYLTPFPILTVSQLHRSTHFIS</sequence>
<dbReference type="EMBL" id="BACD03000016">
    <property type="protein sequence ID" value="GAO48606.1"/>
    <property type="molecule type" value="Genomic_DNA"/>
</dbReference>
<evidence type="ECO:0000259" key="1">
    <source>
        <dbReference type="PROSITE" id="PS50181"/>
    </source>
</evidence>
<accession>A0A0E9NFZ3</accession>
<dbReference type="Gene3D" id="1.20.1280.50">
    <property type="match status" value="1"/>
</dbReference>
<dbReference type="Gene3D" id="2.130.10.10">
    <property type="entry name" value="YVTN repeat-like/Quinoprotein amine dehydrogenase"/>
    <property type="match status" value="1"/>
</dbReference>
<dbReference type="Proteomes" id="UP000033140">
    <property type="component" value="Unassembled WGS sequence"/>
</dbReference>
<evidence type="ECO:0000313" key="2">
    <source>
        <dbReference type="EMBL" id="GAO48606.1"/>
    </source>
</evidence>
<dbReference type="AlphaFoldDB" id="A0A0E9NFZ3"/>
<dbReference type="OMA" id="HEYTADI"/>
<dbReference type="STRING" id="698492.A0A0E9NFZ3"/>
<reference evidence="2 3" key="2">
    <citation type="journal article" date="2014" name="J. Gen. Appl. Microbiol.">
        <title>The early diverging ascomycetous budding yeast Saitoella complicata has three histone deacetylases belonging to the Clr6, Hos2, and Rpd3 lineages.</title>
        <authorList>
            <person name="Nishida H."/>
            <person name="Matsumoto T."/>
            <person name="Kondo S."/>
            <person name="Hamamoto M."/>
            <person name="Yoshikawa H."/>
        </authorList>
    </citation>
    <scope>NUCLEOTIDE SEQUENCE [LARGE SCALE GENOMIC DNA]</scope>
    <source>
        <strain evidence="2 3">NRRL Y-17804</strain>
    </source>
</reference>
<dbReference type="InterPro" id="IPR036047">
    <property type="entry name" value="F-box-like_dom_sf"/>
</dbReference>
<name>A0A0E9NFZ3_SAICN</name>
<dbReference type="SUPFAM" id="SSF101908">
    <property type="entry name" value="Putative isomerase YbhE"/>
    <property type="match status" value="1"/>
</dbReference>
<organism evidence="2 3">
    <name type="scientific">Saitoella complicata (strain BCRC 22490 / CBS 7301 / JCM 7358 / NBRC 10748 / NRRL Y-17804)</name>
    <dbReference type="NCBI Taxonomy" id="698492"/>
    <lineage>
        <taxon>Eukaryota</taxon>
        <taxon>Fungi</taxon>
        <taxon>Dikarya</taxon>
        <taxon>Ascomycota</taxon>
        <taxon>Taphrinomycotina</taxon>
        <taxon>Taphrinomycotina incertae sedis</taxon>
        <taxon>Saitoella</taxon>
    </lineage>
</organism>
<dbReference type="InterPro" id="IPR001810">
    <property type="entry name" value="F-box_dom"/>
</dbReference>
<reference evidence="2 3" key="3">
    <citation type="journal article" date="2015" name="Genome Announc.">
        <title>Draft Genome Sequence of the Archiascomycetous Yeast Saitoella complicata.</title>
        <authorList>
            <person name="Yamauchi K."/>
            <person name="Kondo S."/>
            <person name="Hamamoto M."/>
            <person name="Takahashi Y."/>
            <person name="Ogura Y."/>
            <person name="Hayashi T."/>
            <person name="Nishida H."/>
        </authorList>
    </citation>
    <scope>NUCLEOTIDE SEQUENCE [LARGE SCALE GENOMIC DNA]</scope>
    <source>
        <strain evidence="2 3">NRRL Y-17804</strain>
    </source>
</reference>